<keyword evidence="3" id="KW-1185">Reference proteome</keyword>
<dbReference type="Proteomes" id="UP001499989">
    <property type="component" value="Unassembled WGS sequence"/>
</dbReference>
<dbReference type="EMBL" id="BAAASK010000046">
    <property type="protein sequence ID" value="GAA2704090.1"/>
    <property type="molecule type" value="Genomic_DNA"/>
</dbReference>
<evidence type="ECO:0000313" key="2">
    <source>
        <dbReference type="EMBL" id="GAA2704090.1"/>
    </source>
</evidence>
<sequence>MPTATAPALVPRRHALYENWKPPVVGVCLLLPVGTDCLAVADLQDMLTLPIGTVNDGQTVEQAAHAVLPGLPIQLLNLRHVAVHEVQARHRKVITHVLAATAITRDTIATLRYRDARAVLGAMPTLQFLDHTSPRTRARTVSALQALATGTTAHLIEHTVTTPWPPCPPHPQAPSAQEAMPDPCCPTPPL</sequence>
<organism evidence="2 3">
    <name type="scientific">Streptomyces violaceolatus</name>
    <dbReference type="NCBI Taxonomy" id="67378"/>
    <lineage>
        <taxon>Bacteria</taxon>
        <taxon>Bacillati</taxon>
        <taxon>Actinomycetota</taxon>
        <taxon>Actinomycetes</taxon>
        <taxon>Kitasatosporales</taxon>
        <taxon>Streptomycetaceae</taxon>
        <taxon>Streptomyces</taxon>
        <taxon>Streptomyces violaceoruber group</taxon>
    </lineage>
</organism>
<reference evidence="2 3" key="1">
    <citation type="journal article" date="2019" name="Int. J. Syst. Evol. Microbiol.">
        <title>The Global Catalogue of Microorganisms (GCM) 10K type strain sequencing project: providing services to taxonomists for standard genome sequencing and annotation.</title>
        <authorList>
            <consortium name="The Broad Institute Genomics Platform"/>
            <consortium name="The Broad Institute Genome Sequencing Center for Infectious Disease"/>
            <person name="Wu L."/>
            <person name="Ma J."/>
        </authorList>
    </citation>
    <scope>NUCLEOTIDE SEQUENCE [LARGE SCALE GENOMIC DNA]</scope>
    <source>
        <strain evidence="2 3">JCM 4531</strain>
    </source>
</reference>
<name>A0ABN3TIU9_9ACTN</name>
<gene>
    <name evidence="2" type="ORF">GCM10010310_77430</name>
</gene>
<proteinExistence type="predicted"/>
<comment type="caution">
    <text evidence="2">The sequence shown here is derived from an EMBL/GenBank/DDBJ whole genome shotgun (WGS) entry which is preliminary data.</text>
</comment>
<evidence type="ECO:0000313" key="3">
    <source>
        <dbReference type="Proteomes" id="UP001499989"/>
    </source>
</evidence>
<evidence type="ECO:0000256" key="1">
    <source>
        <dbReference type="SAM" id="MobiDB-lite"/>
    </source>
</evidence>
<protein>
    <submittedName>
        <fullName evidence="2">Uncharacterized protein</fullName>
    </submittedName>
</protein>
<accession>A0ABN3TIU9</accession>
<feature type="region of interest" description="Disordered" evidence="1">
    <location>
        <begin position="165"/>
        <end position="190"/>
    </location>
</feature>